<evidence type="ECO:0000313" key="1">
    <source>
        <dbReference type="EnsemblPlants" id="KQL10378"/>
    </source>
</evidence>
<dbReference type="InParanoid" id="K3Y2I1"/>
<dbReference type="AlphaFoldDB" id="K3Y2I1"/>
<dbReference type="Gramene" id="KQL10378">
    <property type="protein sequence ID" value="KQL10378"/>
    <property type="gene ID" value="SETIT_008405mg"/>
</dbReference>
<sequence>MEVDALDNPTVGANIISSSLALTFLGDEPLAPIDRTFRSSSGDLLEEFGVLQSVSIGHRDVEAALDFHVFEVQDFDILIGHLIEDFLLDPPTLGKLD</sequence>
<dbReference type="EMBL" id="AGNK02002373">
    <property type="status" value="NOT_ANNOTATED_CDS"/>
    <property type="molecule type" value="Genomic_DNA"/>
</dbReference>
<reference evidence="2" key="1">
    <citation type="journal article" date="2012" name="Nat. Biotechnol.">
        <title>Reference genome sequence of the model plant Setaria.</title>
        <authorList>
            <person name="Bennetzen J.L."/>
            <person name="Schmutz J."/>
            <person name="Wang H."/>
            <person name="Percifield R."/>
            <person name="Hawkins J."/>
            <person name="Pontaroli A.C."/>
            <person name="Estep M."/>
            <person name="Feng L."/>
            <person name="Vaughn J.N."/>
            <person name="Grimwood J."/>
            <person name="Jenkins J."/>
            <person name="Barry K."/>
            <person name="Lindquist E."/>
            <person name="Hellsten U."/>
            <person name="Deshpande S."/>
            <person name="Wang X."/>
            <person name="Wu X."/>
            <person name="Mitros T."/>
            <person name="Triplett J."/>
            <person name="Yang X."/>
            <person name="Ye C.Y."/>
            <person name="Mauro-Herrera M."/>
            <person name="Wang L."/>
            <person name="Li P."/>
            <person name="Sharma M."/>
            <person name="Sharma R."/>
            <person name="Ronald P.C."/>
            <person name="Panaud O."/>
            <person name="Kellogg E.A."/>
            <person name="Brutnell T.P."/>
            <person name="Doust A.N."/>
            <person name="Tuskan G.A."/>
            <person name="Rokhsar D."/>
            <person name="Devos K.M."/>
        </authorList>
    </citation>
    <scope>NUCLEOTIDE SEQUENCE [LARGE SCALE GENOMIC DNA]</scope>
    <source>
        <strain evidence="2">cv. Yugu1</strain>
    </source>
</reference>
<protein>
    <submittedName>
        <fullName evidence="1">Uncharacterized protein</fullName>
    </submittedName>
</protein>
<name>K3Y2I1_SETIT</name>
<accession>K3Y2I1</accession>
<dbReference type="EnsemblPlants" id="KQL10378">
    <property type="protein sequence ID" value="KQL10378"/>
    <property type="gene ID" value="SETIT_008405mg"/>
</dbReference>
<reference evidence="1" key="2">
    <citation type="submission" date="2018-08" db="UniProtKB">
        <authorList>
            <consortium name="EnsemblPlants"/>
        </authorList>
    </citation>
    <scope>IDENTIFICATION</scope>
    <source>
        <strain evidence="1">Yugu1</strain>
    </source>
</reference>
<proteinExistence type="predicted"/>
<dbReference type="HOGENOM" id="CLU_2162809_0_0_1"/>
<dbReference type="Proteomes" id="UP000004995">
    <property type="component" value="Unassembled WGS sequence"/>
</dbReference>
<organism evidence="1 2">
    <name type="scientific">Setaria italica</name>
    <name type="common">Foxtail millet</name>
    <name type="synonym">Panicum italicum</name>
    <dbReference type="NCBI Taxonomy" id="4555"/>
    <lineage>
        <taxon>Eukaryota</taxon>
        <taxon>Viridiplantae</taxon>
        <taxon>Streptophyta</taxon>
        <taxon>Embryophyta</taxon>
        <taxon>Tracheophyta</taxon>
        <taxon>Spermatophyta</taxon>
        <taxon>Magnoliopsida</taxon>
        <taxon>Liliopsida</taxon>
        <taxon>Poales</taxon>
        <taxon>Poaceae</taxon>
        <taxon>PACMAD clade</taxon>
        <taxon>Panicoideae</taxon>
        <taxon>Panicodae</taxon>
        <taxon>Paniceae</taxon>
        <taxon>Cenchrinae</taxon>
        <taxon>Setaria</taxon>
    </lineage>
</organism>
<evidence type="ECO:0000313" key="2">
    <source>
        <dbReference type="Proteomes" id="UP000004995"/>
    </source>
</evidence>
<dbReference type="eggNOG" id="ENOG502R4QJ">
    <property type="taxonomic scope" value="Eukaryota"/>
</dbReference>
<keyword evidence="2" id="KW-1185">Reference proteome</keyword>